<dbReference type="InterPro" id="IPR044855">
    <property type="entry name" value="CoA-Trfase_III_dom3_sf"/>
</dbReference>
<dbReference type="PANTHER" id="PTHR48228:SF5">
    <property type="entry name" value="ALPHA-METHYLACYL-COA RACEMASE"/>
    <property type="match status" value="1"/>
</dbReference>
<protein>
    <submittedName>
        <fullName evidence="1">Alpha-methylacyl-CoA racemase</fullName>
        <ecNumber evidence="1">5.1.99.4</ecNumber>
    </submittedName>
</protein>
<dbReference type="InterPro" id="IPR003673">
    <property type="entry name" value="CoA-Trfase_fam_III"/>
</dbReference>
<comment type="caution">
    <text evidence="1">The sequence shown here is derived from an EMBL/GenBank/DDBJ whole genome shotgun (WGS) entry which is preliminary data.</text>
</comment>
<dbReference type="PANTHER" id="PTHR48228">
    <property type="entry name" value="SUCCINYL-COA--D-CITRAMALATE COA-TRANSFERASE"/>
    <property type="match status" value="1"/>
</dbReference>
<keyword evidence="2" id="KW-1185">Reference proteome</keyword>
<dbReference type="OrthoDB" id="9058532at2"/>
<reference evidence="2" key="1">
    <citation type="journal article" date="2014" name="Environ. Microbiol.">
        <title>Comparative genomics of the marine bacterial genus Glaciecola reveals the high degree of genomic diversity and genomic characteristic for cold adaptation.</title>
        <authorList>
            <person name="Qin Q.L."/>
            <person name="Xie B.B."/>
            <person name="Yu Y."/>
            <person name="Shu Y.L."/>
            <person name="Rong J.C."/>
            <person name="Zhang Y.J."/>
            <person name="Zhao D.L."/>
            <person name="Chen X.L."/>
            <person name="Zhang X.Y."/>
            <person name="Chen B."/>
            <person name="Zhou B.C."/>
            <person name="Zhang Y.Z."/>
        </authorList>
    </citation>
    <scope>NUCLEOTIDE SEQUENCE [LARGE SCALE GENOMIC DNA]</scope>
    <source>
        <strain evidence="2">ACAM 615</strain>
    </source>
</reference>
<organism evidence="1 2">
    <name type="scientific">Brumicola pallidula DSM 14239 = ACAM 615</name>
    <dbReference type="NCBI Taxonomy" id="1121922"/>
    <lineage>
        <taxon>Bacteria</taxon>
        <taxon>Pseudomonadati</taxon>
        <taxon>Pseudomonadota</taxon>
        <taxon>Gammaproteobacteria</taxon>
        <taxon>Alteromonadales</taxon>
        <taxon>Alteromonadaceae</taxon>
        <taxon>Brumicola</taxon>
    </lineage>
</organism>
<dbReference type="AlphaFoldDB" id="K6ZA06"/>
<dbReference type="GO" id="GO:0008111">
    <property type="term" value="F:alpha-methylacyl-CoA racemase activity"/>
    <property type="evidence" value="ECO:0007669"/>
    <property type="project" value="UniProtKB-EC"/>
</dbReference>
<dbReference type="RefSeq" id="WP_006008542.1">
    <property type="nucleotide sequence ID" value="NZ_AUAV01000022.1"/>
</dbReference>
<proteinExistence type="predicted"/>
<dbReference type="Gene3D" id="3.30.1540.10">
    <property type="entry name" value="formyl-coa transferase, domain 3"/>
    <property type="match status" value="1"/>
</dbReference>
<dbReference type="Proteomes" id="UP000006251">
    <property type="component" value="Unassembled WGS sequence"/>
</dbReference>
<dbReference type="InterPro" id="IPR050509">
    <property type="entry name" value="CoA-transferase_III"/>
</dbReference>
<evidence type="ECO:0000313" key="1">
    <source>
        <dbReference type="EMBL" id="GAC27207.1"/>
    </source>
</evidence>
<dbReference type="SUPFAM" id="SSF89796">
    <property type="entry name" value="CoA-transferase family III (CaiB/BaiF)"/>
    <property type="match status" value="1"/>
</dbReference>
<dbReference type="Gene3D" id="3.40.50.10540">
    <property type="entry name" value="Crotonobetainyl-coa:carnitine coa-transferase, domain 1"/>
    <property type="match status" value="1"/>
</dbReference>
<dbReference type="Pfam" id="PF02515">
    <property type="entry name" value="CoA_transf_3"/>
    <property type="match status" value="1"/>
</dbReference>
<dbReference type="EC" id="5.1.99.4" evidence="1"/>
<dbReference type="STRING" id="1121922.GCA_000428905_03469"/>
<gene>
    <name evidence="1" type="primary">mcr</name>
    <name evidence="1" type="ORF">GPAL_0327</name>
</gene>
<sequence length="348" mass="37819">MSGPLEGIRIVELAGIGPGPFAAMMFADHGAEVITVHRPGAPLNPRDPLNRSRLTVAADLKNKDDLEMVRDLINSADGLIEAFRPGVLERLDLAPGNLIQSNPKLVIGRMTGWGQNGPIAQTAGHDINYIAISGALHAFGRAGEKPTPPVNTVGDFGGGAMMLVFAMTAALLKAEKTGTGEIIDCSMVEGSSLLMSTVWAFQETYGWEMERGKNLLDSGAPFYDTYETLDGEHIAIGALEQEFFHILMTELGLADDPCMNDHLNQKHWPRLSELFTDIFRTKTQSEWCKSLEGIDACFAPILSIKQAVEHPQNSARSAFISVNGVMQPAPSPRYQNAPLQKPKQPKPF</sequence>
<dbReference type="EMBL" id="BAEQ01000007">
    <property type="protein sequence ID" value="GAC27207.1"/>
    <property type="molecule type" value="Genomic_DNA"/>
</dbReference>
<accession>K6ZA06</accession>
<dbReference type="InterPro" id="IPR023606">
    <property type="entry name" value="CoA-Trfase_III_dom_1_sf"/>
</dbReference>
<keyword evidence="1" id="KW-0413">Isomerase</keyword>
<name>K6ZA06_9ALTE</name>
<evidence type="ECO:0000313" key="2">
    <source>
        <dbReference type="Proteomes" id="UP000006251"/>
    </source>
</evidence>